<dbReference type="EMBL" id="HBUF01328405">
    <property type="protein sequence ID" value="CAG6696388.1"/>
    <property type="molecule type" value="Transcribed_RNA"/>
</dbReference>
<evidence type="ECO:0000313" key="1">
    <source>
        <dbReference type="EMBL" id="CAG6696388.1"/>
    </source>
</evidence>
<dbReference type="AlphaFoldDB" id="A0A8D8XGJ2"/>
<accession>A0A8D8XGJ2</accession>
<name>A0A8D8XGJ2_9HEMI</name>
<reference evidence="1" key="1">
    <citation type="submission" date="2021-05" db="EMBL/GenBank/DDBJ databases">
        <authorList>
            <person name="Alioto T."/>
            <person name="Alioto T."/>
            <person name="Gomez Garrido J."/>
        </authorList>
    </citation>
    <scope>NUCLEOTIDE SEQUENCE</scope>
</reference>
<sequence length="144" mass="15999">MLKIHMPPQSLHLLLQCCPDHTFPCSEGWLAHIGILFFSESTSEGWLRSISNLMVGSTITPFFFTRSIAMMSILLIDPSSASPLTSSYTSKSFINAFAIMLLKYIIHDVLHSSGFTGHSLTHPRVKSQVSLKSDDNKIIGVIQF</sequence>
<organism evidence="1">
    <name type="scientific">Cacopsylla melanoneura</name>
    <dbReference type="NCBI Taxonomy" id="428564"/>
    <lineage>
        <taxon>Eukaryota</taxon>
        <taxon>Metazoa</taxon>
        <taxon>Ecdysozoa</taxon>
        <taxon>Arthropoda</taxon>
        <taxon>Hexapoda</taxon>
        <taxon>Insecta</taxon>
        <taxon>Pterygota</taxon>
        <taxon>Neoptera</taxon>
        <taxon>Paraneoptera</taxon>
        <taxon>Hemiptera</taxon>
        <taxon>Sternorrhyncha</taxon>
        <taxon>Psylloidea</taxon>
        <taxon>Psyllidae</taxon>
        <taxon>Psyllinae</taxon>
        <taxon>Cacopsylla</taxon>
    </lineage>
</organism>
<protein>
    <submittedName>
        <fullName evidence="1">Uncharacterized protein</fullName>
    </submittedName>
</protein>
<proteinExistence type="predicted"/>